<evidence type="ECO:0000313" key="4">
    <source>
        <dbReference type="EMBL" id="JAI28563.1"/>
    </source>
</evidence>
<evidence type="ECO:0000256" key="1">
    <source>
        <dbReference type="SAM" id="MobiDB-lite"/>
    </source>
</evidence>
<evidence type="ECO:0000313" key="3">
    <source>
        <dbReference type="EMBL" id="JAI21708.1"/>
    </source>
</evidence>
<dbReference type="EMBL" id="GDHF01002202">
    <property type="protein sequence ID" value="JAI50112.1"/>
    <property type="molecule type" value="Transcribed_RNA"/>
</dbReference>
<name>A0A0K8UPW4_BACLA</name>
<dbReference type="EMBL" id="GDHF01007526">
    <property type="protein sequence ID" value="JAI44788.1"/>
    <property type="molecule type" value="Transcribed_RNA"/>
</dbReference>
<dbReference type="AlphaFoldDB" id="A0A0K8UPW4"/>
<protein>
    <submittedName>
        <fullName evidence="4">Uncharacterized protein</fullName>
    </submittedName>
</protein>
<accession>A0A0K8UPW4</accession>
<sequence>MSSTTKTKLSACAEDVSKSKGKQVGYLQDYSLPESRCRAKDVKKNANAHHKNVMNNASAPRTISVIVMPARMERLKGRHQSPAAAEAAKKRSVAIRLSVIFMIIIPI</sequence>
<dbReference type="EMBL" id="GDHF01034004">
    <property type="protein sequence ID" value="JAI18310.1"/>
    <property type="molecule type" value="Transcribed_RNA"/>
</dbReference>
<proteinExistence type="predicted"/>
<reference evidence="4" key="1">
    <citation type="submission" date="2015-06" db="EMBL/GenBank/DDBJ databases">
        <authorList>
            <person name="Hoefler B.C."/>
            <person name="Straight P.D."/>
        </authorList>
    </citation>
    <scope>NUCLEOTIDE SEQUENCE</scope>
</reference>
<organism evidence="4">
    <name type="scientific">Bactrocera latifrons</name>
    <name type="common">Malaysian fruit fly</name>
    <name type="synonym">Chaetodacus latifrons</name>
    <dbReference type="NCBI Taxonomy" id="174628"/>
    <lineage>
        <taxon>Eukaryota</taxon>
        <taxon>Metazoa</taxon>
        <taxon>Ecdysozoa</taxon>
        <taxon>Arthropoda</taxon>
        <taxon>Hexapoda</taxon>
        <taxon>Insecta</taxon>
        <taxon>Pterygota</taxon>
        <taxon>Neoptera</taxon>
        <taxon>Endopterygota</taxon>
        <taxon>Diptera</taxon>
        <taxon>Brachycera</taxon>
        <taxon>Muscomorpha</taxon>
        <taxon>Tephritoidea</taxon>
        <taxon>Tephritidae</taxon>
        <taxon>Bactrocera</taxon>
        <taxon>Bactrocera</taxon>
    </lineage>
</organism>
<evidence type="ECO:0000313" key="5">
    <source>
        <dbReference type="EMBL" id="JAI44788.1"/>
    </source>
</evidence>
<evidence type="ECO:0000313" key="6">
    <source>
        <dbReference type="EMBL" id="JAI50112.1"/>
    </source>
</evidence>
<dbReference type="EMBL" id="GDHF01023751">
    <property type="protein sequence ID" value="JAI28563.1"/>
    <property type="molecule type" value="Transcribed_RNA"/>
</dbReference>
<evidence type="ECO:0000313" key="2">
    <source>
        <dbReference type="EMBL" id="JAI18310.1"/>
    </source>
</evidence>
<feature type="region of interest" description="Disordered" evidence="1">
    <location>
        <begin position="1"/>
        <end position="22"/>
    </location>
</feature>
<dbReference type="EMBL" id="GDHF01030606">
    <property type="protein sequence ID" value="JAI21708.1"/>
    <property type="molecule type" value="Transcribed_RNA"/>
</dbReference>
<gene>
    <name evidence="6" type="ORF">c0_g1_i1</name>
    <name evidence="5" type="ORF">c0_g1_i2</name>
    <name evidence="2" type="ORF">c0_g1_i3</name>
    <name evidence="4" type="ORF">c0_g1_i4</name>
    <name evidence="3" type="ORF">c0_g2_i1</name>
</gene>